<dbReference type="SMART" id="SM00386">
    <property type="entry name" value="HAT"/>
    <property type="match status" value="5"/>
</dbReference>
<dbReference type="PANTHER" id="PTHR13471">
    <property type="entry name" value="TETRATRICOPEPTIDE-LIKE HELICAL"/>
    <property type="match status" value="1"/>
</dbReference>
<comment type="subcellular location">
    <subcellularLocation>
        <location evidence="1">Nucleus</location>
    </subcellularLocation>
</comment>
<evidence type="ECO:0000256" key="2">
    <source>
        <dbReference type="ARBA" id="ARBA00009265"/>
    </source>
</evidence>
<gene>
    <name evidence="5" type="ORF">QJS10_CPB12g01548</name>
</gene>
<feature type="region of interest" description="Disordered" evidence="4">
    <location>
        <begin position="73"/>
        <end position="140"/>
    </location>
</feature>
<reference evidence="5" key="1">
    <citation type="journal article" date="2023" name="Nat. Commun.">
        <title>Diploid and tetraploid genomes of Acorus and the evolution of monocots.</title>
        <authorList>
            <person name="Ma L."/>
            <person name="Liu K.W."/>
            <person name="Li Z."/>
            <person name="Hsiao Y.Y."/>
            <person name="Qi Y."/>
            <person name="Fu T."/>
            <person name="Tang G.D."/>
            <person name="Zhang D."/>
            <person name="Sun W.H."/>
            <person name="Liu D.K."/>
            <person name="Li Y."/>
            <person name="Chen G.Z."/>
            <person name="Liu X.D."/>
            <person name="Liao X.Y."/>
            <person name="Jiang Y.T."/>
            <person name="Yu X."/>
            <person name="Hao Y."/>
            <person name="Huang J."/>
            <person name="Zhao X.W."/>
            <person name="Ke S."/>
            <person name="Chen Y.Y."/>
            <person name="Wu W.L."/>
            <person name="Hsu J.L."/>
            <person name="Lin Y.F."/>
            <person name="Huang M.D."/>
            <person name="Li C.Y."/>
            <person name="Huang L."/>
            <person name="Wang Z.W."/>
            <person name="Zhao X."/>
            <person name="Zhong W.Y."/>
            <person name="Peng D.H."/>
            <person name="Ahmad S."/>
            <person name="Lan S."/>
            <person name="Zhang J.S."/>
            <person name="Tsai W.C."/>
            <person name="Van de Peer Y."/>
            <person name="Liu Z.J."/>
        </authorList>
    </citation>
    <scope>NUCLEOTIDE SEQUENCE</scope>
    <source>
        <strain evidence="5">CP</strain>
    </source>
</reference>
<reference evidence="5" key="2">
    <citation type="submission" date="2023-06" db="EMBL/GenBank/DDBJ databases">
        <authorList>
            <person name="Ma L."/>
            <person name="Liu K.-W."/>
            <person name="Li Z."/>
            <person name="Hsiao Y.-Y."/>
            <person name="Qi Y."/>
            <person name="Fu T."/>
            <person name="Tang G."/>
            <person name="Zhang D."/>
            <person name="Sun W.-H."/>
            <person name="Liu D.-K."/>
            <person name="Li Y."/>
            <person name="Chen G.-Z."/>
            <person name="Liu X.-D."/>
            <person name="Liao X.-Y."/>
            <person name="Jiang Y.-T."/>
            <person name="Yu X."/>
            <person name="Hao Y."/>
            <person name="Huang J."/>
            <person name="Zhao X.-W."/>
            <person name="Ke S."/>
            <person name="Chen Y.-Y."/>
            <person name="Wu W.-L."/>
            <person name="Hsu J.-L."/>
            <person name="Lin Y.-F."/>
            <person name="Huang M.-D."/>
            <person name="Li C.-Y."/>
            <person name="Huang L."/>
            <person name="Wang Z.-W."/>
            <person name="Zhao X."/>
            <person name="Zhong W.-Y."/>
            <person name="Peng D.-H."/>
            <person name="Ahmad S."/>
            <person name="Lan S."/>
            <person name="Zhang J.-S."/>
            <person name="Tsai W.-C."/>
            <person name="Van De Peer Y."/>
            <person name="Liu Z.-J."/>
        </authorList>
    </citation>
    <scope>NUCLEOTIDE SEQUENCE</scope>
    <source>
        <strain evidence="5">CP</strain>
        <tissue evidence="5">Leaves</tissue>
    </source>
</reference>
<dbReference type="GO" id="GO:0071013">
    <property type="term" value="C:catalytic step 2 spliceosome"/>
    <property type="evidence" value="ECO:0007669"/>
    <property type="project" value="TreeGrafter"/>
</dbReference>
<comment type="caution">
    <text evidence="5">The sequence shown here is derived from an EMBL/GenBank/DDBJ whole genome shotgun (WGS) entry which is preliminary data.</text>
</comment>
<dbReference type="InterPro" id="IPR011990">
    <property type="entry name" value="TPR-like_helical_dom_sf"/>
</dbReference>
<evidence type="ECO:0008006" key="7">
    <source>
        <dbReference type="Google" id="ProtNLM"/>
    </source>
</evidence>
<dbReference type="AlphaFoldDB" id="A0AAV9DKC2"/>
<name>A0AAV9DKC2_ACOCL</name>
<evidence type="ECO:0000313" key="5">
    <source>
        <dbReference type="EMBL" id="KAK1301474.1"/>
    </source>
</evidence>
<dbReference type="GO" id="GO:0006396">
    <property type="term" value="P:RNA processing"/>
    <property type="evidence" value="ECO:0007669"/>
    <property type="project" value="InterPro"/>
</dbReference>
<comment type="similarity">
    <text evidence="2">Belongs to the NRDE2 family.</text>
</comment>
<proteinExistence type="inferred from homology"/>
<evidence type="ECO:0000256" key="3">
    <source>
        <dbReference type="ARBA" id="ARBA00023242"/>
    </source>
</evidence>
<dbReference type="Proteomes" id="UP001180020">
    <property type="component" value="Unassembled WGS sequence"/>
</dbReference>
<keyword evidence="6" id="KW-1185">Reference proteome</keyword>
<dbReference type="InterPro" id="IPR003107">
    <property type="entry name" value="HAT"/>
</dbReference>
<dbReference type="GO" id="GO:1902369">
    <property type="term" value="P:negative regulation of RNA catabolic process"/>
    <property type="evidence" value="ECO:0007669"/>
    <property type="project" value="TreeGrafter"/>
</dbReference>
<accession>A0AAV9DKC2</accession>
<dbReference type="Pfam" id="PF08424">
    <property type="entry name" value="NRDE-2"/>
    <property type="match status" value="1"/>
</dbReference>
<evidence type="ECO:0000256" key="1">
    <source>
        <dbReference type="ARBA" id="ARBA00004123"/>
    </source>
</evidence>
<protein>
    <recommendedName>
        <fullName evidence="7">Protein NRDE2 homolog</fullName>
    </recommendedName>
</protein>
<keyword evidence="3" id="KW-0539">Nucleus</keyword>
<feature type="compositionally biased region" description="Basic residues" evidence="4">
    <location>
        <begin position="113"/>
        <end position="123"/>
    </location>
</feature>
<dbReference type="GO" id="GO:0031048">
    <property type="term" value="P:regulatory ncRNA-mediated heterochromatin formation"/>
    <property type="evidence" value="ECO:0007669"/>
    <property type="project" value="TreeGrafter"/>
</dbReference>
<evidence type="ECO:0000313" key="6">
    <source>
        <dbReference type="Proteomes" id="UP001180020"/>
    </source>
</evidence>
<dbReference type="PANTHER" id="PTHR13471:SF0">
    <property type="entry name" value="NUCLEAR EXOSOME REGULATOR NRDE2"/>
    <property type="match status" value="1"/>
</dbReference>
<feature type="compositionally biased region" description="Polar residues" evidence="4">
    <location>
        <begin position="30"/>
        <end position="41"/>
    </location>
</feature>
<feature type="region of interest" description="Disordered" evidence="4">
    <location>
        <begin position="1"/>
        <end position="41"/>
    </location>
</feature>
<feature type="compositionally biased region" description="Acidic residues" evidence="4">
    <location>
        <begin position="554"/>
        <end position="570"/>
    </location>
</feature>
<dbReference type="EMBL" id="JAUJYO010000012">
    <property type="protein sequence ID" value="KAK1301474.1"/>
    <property type="molecule type" value="Genomic_DNA"/>
</dbReference>
<evidence type="ECO:0000256" key="4">
    <source>
        <dbReference type="SAM" id="MobiDB-lite"/>
    </source>
</evidence>
<dbReference type="InterPro" id="IPR013633">
    <property type="entry name" value="NRDE-2"/>
</dbReference>
<sequence>MESPTEEAEHDPREDLDQPKPSLFPLFPVSDTSSLQTTSQVPQWLSLSSFTSTAASAAAAELPDVSLRYESIVREDAGSDDEPSKPAAPQPPSYRLIDSPRSSSSGDDDERRSKRKRKKRRRKERFEDVSGGVSRKSGVRAWTGSVTKPAKDYYIDVRGDRDNLVFGSLYRMDVARYKPHNLTASTEHHIQLLYRWKSRGQHLDVDGDIDALDSNSRNAVRYCSSKYSSLEKHQGFKHLHVAASEKSSIVPGEFIALTEPVTALHEEGRKGDLEESWEDGIINKTREFNKKSWNSPHDEKVWLAFAEFQDKIASMQPQKAARLQTLEKKISILEKATELNPDSENLLLCLLKSYQSRDSTDVLVDRWEKILRQHPGSCNLWKEFLRVRQGEFSSFKVSDMRKAYAHAIQALASTCSRLCRQGSVHVQTIDPDLINLELGLVDIFVSLCKFEWQTGYQEVATGLFQAEIEYSLFCPSLLLSMQNKHRLFEHFWNSNGARIGEDEAMGWSIWLEKEEENRQNIFTEDLPQDSDVGGWTGWVEPPSGASKINTQSEEIAEDADDEEMEEDDHDSENKSEKDIELLLKKLGINVDPEALVEVKDTETWKRWSKEELSRDCEQWMPVRENSGPSNEENPDAESNEGLSRLIVFEDVCDYLFSLCSEEARFYLVSRFIDFFGGKISQWTCTNSSSWTESILSLDMLQASIVEQLRKVFEVTSRTQSMTDNFSLISHVDSSVDVSKMNSIMKFLRNAILLFLRVFPRSYILEEAVLFAEELYVAQMDSSSLVNPSRALAKSLLKSDRQDLLLCGLYARSEAASGNIDLARKVFDMALTSMEGIPAALRENAPMLYFWYAEMELANCTCESSSQRAIHILSCLGGCVKYTSYQNQTSGLQLLRARQGFKDQMKSIKSAWARGDIKDQSIALICCASLFEILTLGWAAGIGVIEEAFSMVLLERRSQSSQLESLLIHSIRILQKHLKDGNLPKMWEHLLQGLQIYPYNPDLYVSMVEVGHHYTVLHKLRLIFDQYCQKKPSVITWLFALSFELGKPDSQHRIHGLFERALSNDRLQKSVILWRCYLAYEIHVACNPSAARRIFFRAIHACPWSKRLWLDGFQQLNSILSAKELSDLQEVMRDKELHLRTDIYEILLQDEIVT</sequence>
<organism evidence="5 6">
    <name type="scientific">Acorus calamus</name>
    <name type="common">Sweet flag</name>
    <dbReference type="NCBI Taxonomy" id="4465"/>
    <lineage>
        <taxon>Eukaryota</taxon>
        <taxon>Viridiplantae</taxon>
        <taxon>Streptophyta</taxon>
        <taxon>Embryophyta</taxon>
        <taxon>Tracheophyta</taxon>
        <taxon>Spermatophyta</taxon>
        <taxon>Magnoliopsida</taxon>
        <taxon>Liliopsida</taxon>
        <taxon>Acoraceae</taxon>
        <taxon>Acorus</taxon>
    </lineage>
</organism>
<dbReference type="Gene3D" id="1.25.40.10">
    <property type="entry name" value="Tetratricopeptide repeat domain"/>
    <property type="match status" value="2"/>
</dbReference>
<feature type="region of interest" description="Disordered" evidence="4">
    <location>
        <begin position="539"/>
        <end position="576"/>
    </location>
</feature>
<dbReference type="SUPFAM" id="SSF48452">
    <property type="entry name" value="TPR-like"/>
    <property type="match status" value="1"/>
</dbReference>